<comment type="caution">
    <text evidence="2">The sequence shown here is derived from an EMBL/GenBank/DDBJ whole genome shotgun (WGS) entry which is preliminary data.</text>
</comment>
<evidence type="ECO:0000313" key="3">
    <source>
        <dbReference type="Proteomes" id="UP001230654"/>
    </source>
</evidence>
<feature type="region of interest" description="Disordered" evidence="1">
    <location>
        <begin position="1"/>
        <end position="30"/>
    </location>
</feature>
<proteinExistence type="predicted"/>
<reference evidence="2 3" key="1">
    <citation type="submission" date="2023-07" db="EMBL/GenBank/DDBJ databases">
        <title>Comparative genomics of wheat-associated soil bacteria to identify genetic determinants of phenazine resistance.</title>
        <authorList>
            <person name="Mouncey N."/>
        </authorList>
    </citation>
    <scope>NUCLEOTIDE SEQUENCE [LARGE SCALE GENOMIC DNA]</scope>
    <source>
        <strain evidence="2 3">B2I6</strain>
    </source>
</reference>
<protein>
    <submittedName>
        <fullName evidence="2">Uncharacterized protein</fullName>
    </submittedName>
</protein>
<gene>
    <name evidence="2" type="ORF">QF030_000065</name>
</gene>
<evidence type="ECO:0000313" key="2">
    <source>
        <dbReference type="EMBL" id="MDQ0577887.1"/>
    </source>
</evidence>
<dbReference type="EMBL" id="JAUSWV010000001">
    <property type="protein sequence ID" value="MDQ0577887.1"/>
    <property type="molecule type" value="Genomic_DNA"/>
</dbReference>
<evidence type="ECO:0000256" key="1">
    <source>
        <dbReference type="SAM" id="MobiDB-lite"/>
    </source>
</evidence>
<keyword evidence="3" id="KW-1185">Reference proteome</keyword>
<organism evidence="2 3">
    <name type="scientific">Streptomyces rishiriensis</name>
    <dbReference type="NCBI Taxonomy" id="68264"/>
    <lineage>
        <taxon>Bacteria</taxon>
        <taxon>Bacillati</taxon>
        <taxon>Actinomycetota</taxon>
        <taxon>Actinomycetes</taxon>
        <taxon>Kitasatosporales</taxon>
        <taxon>Streptomycetaceae</taxon>
        <taxon>Streptomyces</taxon>
    </lineage>
</organism>
<sequence>MQVGPRASAQFGAHLHKDLPNDGRSAEGLTAESTDIDYIEFGLQ</sequence>
<dbReference type="Proteomes" id="UP001230654">
    <property type="component" value="Unassembled WGS sequence"/>
</dbReference>
<accession>A0ABU0NGX2</accession>
<name>A0ABU0NGX2_STRRH</name>
<feature type="compositionally biased region" description="Basic and acidic residues" evidence="1">
    <location>
        <begin position="15"/>
        <end position="25"/>
    </location>
</feature>